<sequence>TLDVYLHYEEDQGVDPSLGVGDETSSVLSSSSGRRVAPQPVVNSMPHSACSVQLHGDRECKVSVVVRSGVREWGPGYQPSLICRLASPSLPHASTDAEDAVDVAFLPSPPPISAVALTSATNLFAFGTDGGIVVVDYYQGICLVCAAVPELEALDLPNRPRTKSSPRFSNSGNGSKSNPTNQSHEMLNAQSVQIGSPPKPTKPTQEMLMSMGGSESVIGTPPRMTALSRVSTRSDLKRTKSQDKYGDSLSQRQSDASGQSSIDQTVLEGVKTLAFVDMSERKNEPSLWVGTSRGSVFGFTLDLSEDRSPQTPNYSLLGSLFKFDGEVVHIGFGNAHGEMCNPPSAKWETGGSFAPRLTLVPQPEEGGAGSEVGRLPDAAASGDAIFGSSELSSTSTAALRRLGATTATTPPAPRHAASLNQGGSIGGGATNNSCEEAFSSSGSNQVSVDSADRHFMVVVSEKHAQVIGFPSRNCYNRVKITETSSVIRAELGNQRMPISGVSPSPSASPSPPTTTLFVSCLLSNGHVIIFSLPTLRILSDVGAVSKHFHQCLFTFGNLGQAIYMSSPSELTKITMAADLSNNLSEMHGELFLPCNMPEPPKKNFFTNLFTGSGLSPADRDVLFGEQQSGKSTSGTAALLPSARMDRLGAQTGGATSEIARARNAAIERGEKLGQLDTQTQEMMDQSKNLSKTAALLAAKYEKQDKWWGVWPR</sequence>
<feature type="region of interest" description="Disordered" evidence="4">
    <location>
        <begin position="13"/>
        <end position="38"/>
    </location>
</feature>
<feature type="region of interest" description="Disordered" evidence="4">
    <location>
        <begin position="405"/>
        <end position="431"/>
    </location>
</feature>
<evidence type="ECO:0000259" key="5">
    <source>
        <dbReference type="PROSITE" id="PS50892"/>
    </source>
</evidence>
<feature type="compositionally biased region" description="Basic and acidic residues" evidence="4">
    <location>
        <begin position="232"/>
        <end position="246"/>
    </location>
</feature>
<accession>A0A5K3FRG5</accession>
<reference evidence="6" key="1">
    <citation type="submission" date="2019-11" db="UniProtKB">
        <authorList>
            <consortium name="WormBaseParasite"/>
        </authorList>
    </citation>
    <scope>IDENTIFICATION</scope>
</reference>
<feature type="domain" description="V-SNARE coiled-coil homology" evidence="5">
    <location>
        <begin position="643"/>
        <end position="708"/>
    </location>
</feature>
<evidence type="ECO:0000256" key="1">
    <source>
        <dbReference type="ARBA" id="ARBA00004496"/>
    </source>
</evidence>
<evidence type="ECO:0000313" key="6">
    <source>
        <dbReference type="WBParaSite" id="MCU_010565-RB"/>
    </source>
</evidence>
<protein>
    <submittedName>
        <fullName evidence="6">V-SNARE coiled-coil homology domain-containing protein</fullName>
    </submittedName>
</protein>
<proteinExistence type="predicted"/>
<feature type="compositionally biased region" description="Polar residues" evidence="4">
    <location>
        <begin position="163"/>
        <end position="183"/>
    </location>
</feature>
<evidence type="ECO:0000256" key="2">
    <source>
        <dbReference type="ARBA" id="ARBA00022490"/>
    </source>
</evidence>
<dbReference type="WBParaSite" id="MCU_010565-RB">
    <property type="protein sequence ID" value="MCU_010565-RB"/>
    <property type="gene ID" value="MCU_010565"/>
</dbReference>
<comment type="subcellular location">
    <subcellularLocation>
        <location evidence="1">Cytoplasm</location>
    </subcellularLocation>
</comment>
<dbReference type="GO" id="GO:0045159">
    <property type="term" value="F:myosin II binding"/>
    <property type="evidence" value="ECO:0007669"/>
    <property type="project" value="TreeGrafter"/>
</dbReference>
<dbReference type="InterPro" id="IPR042855">
    <property type="entry name" value="V_SNARE_CC"/>
</dbReference>
<evidence type="ECO:0000256" key="3">
    <source>
        <dbReference type="PROSITE-ProRule" id="PRU00290"/>
    </source>
</evidence>
<dbReference type="GO" id="GO:0031201">
    <property type="term" value="C:SNARE complex"/>
    <property type="evidence" value="ECO:0007669"/>
    <property type="project" value="TreeGrafter"/>
</dbReference>
<keyword evidence="2" id="KW-0963">Cytoplasm</keyword>
<dbReference type="GO" id="GO:0005886">
    <property type="term" value="C:plasma membrane"/>
    <property type="evidence" value="ECO:0007669"/>
    <property type="project" value="TreeGrafter"/>
</dbReference>
<feature type="compositionally biased region" description="Low complexity" evidence="4">
    <location>
        <begin position="405"/>
        <end position="418"/>
    </location>
</feature>
<dbReference type="GO" id="GO:0006887">
    <property type="term" value="P:exocytosis"/>
    <property type="evidence" value="ECO:0007669"/>
    <property type="project" value="TreeGrafter"/>
</dbReference>
<dbReference type="GO" id="GO:0006893">
    <property type="term" value="P:Golgi to plasma membrane transport"/>
    <property type="evidence" value="ECO:0007669"/>
    <property type="project" value="TreeGrafter"/>
</dbReference>
<dbReference type="PROSITE" id="PS50892">
    <property type="entry name" value="V_SNARE"/>
    <property type="match status" value="1"/>
</dbReference>
<dbReference type="GO" id="GO:0005096">
    <property type="term" value="F:GTPase activator activity"/>
    <property type="evidence" value="ECO:0007669"/>
    <property type="project" value="TreeGrafter"/>
</dbReference>
<dbReference type="AlphaFoldDB" id="A0A5K3FRG5"/>
<feature type="region of interest" description="Disordered" evidence="4">
    <location>
        <begin position="212"/>
        <end position="263"/>
    </location>
</feature>
<dbReference type="PANTHER" id="PTHR10241:SF25">
    <property type="entry name" value="TOMOSYN, ISOFORM C"/>
    <property type="match status" value="1"/>
</dbReference>
<dbReference type="CDD" id="cd15873">
    <property type="entry name" value="R-SNARE_STXBP5_6"/>
    <property type="match status" value="1"/>
</dbReference>
<evidence type="ECO:0000256" key="4">
    <source>
        <dbReference type="SAM" id="MobiDB-lite"/>
    </source>
</evidence>
<feature type="compositionally biased region" description="Polar residues" evidence="4">
    <location>
        <begin position="248"/>
        <end position="263"/>
    </location>
</feature>
<name>A0A5K3FRG5_MESCO</name>
<organism evidence="6">
    <name type="scientific">Mesocestoides corti</name>
    <name type="common">Flatworm</name>
    <dbReference type="NCBI Taxonomy" id="53468"/>
    <lineage>
        <taxon>Eukaryota</taxon>
        <taxon>Metazoa</taxon>
        <taxon>Spiralia</taxon>
        <taxon>Lophotrochozoa</taxon>
        <taxon>Platyhelminthes</taxon>
        <taxon>Cestoda</taxon>
        <taxon>Eucestoda</taxon>
        <taxon>Cyclophyllidea</taxon>
        <taxon>Mesocestoididae</taxon>
        <taxon>Mesocestoides</taxon>
    </lineage>
</organism>
<dbReference type="PANTHER" id="PTHR10241">
    <property type="entry name" value="LETHAL 2 GIANT LARVAE PROTEIN"/>
    <property type="match status" value="1"/>
</dbReference>
<dbReference type="GO" id="GO:0019905">
    <property type="term" value="F:syntaxin binding"/>
    <property type="evidence" value="ECO:0007669"/>
    <property type="project" value="TreeGrafter"/>
</dbReference>
<keyword evidence="3" id="KW-0175">Coiled coil</keyword>
<dbReference type="Gene3D" id="1.20.5.110">
    <property type="match status" value="1"/>
</dbReference>
<dbReference type="SUPFAM" id="SSF58038">
    <property type="entry name" value="SNARE fusion complex"/>
    <property type="match status" value="1"/>
</dbReference>
<feature type="region of interest" description="Disordered" evidence="4">
    <location>
        <begin position="156"/>
        <end position="183"/>
    </location>
</feature>